<dbReference type="PANTHER" id="PTHR37534:SF3">
    <property type="entry name" value="ZN(II)2CYS6 TRANSCRIPTION FACTOR (EUROFUNG)"/>
    <property type="match status" value="1"/>
</dbReference>
<dbReference type="SUPFAM" id="SSF57701">
    <property type="entry name" value="Zn2/Cys6 DNA-binding domain"/>
    <property type="match status" value="1"/>
</dbReference>
<evidence type="ECO:0000256" key="1">
    <source>
        <dbReference type="ARBA" id="ARBA00004123"/>
    </source>
</evidence>
<dbReference type="AlphaFoldDB" id="A0A8H7MBP6"/>
<comment type="subcellular location">
    <subcellularLocation>
        <location evidence="1">Nucleus</location>
    </subcellularLocation>
</comment>
<organism evidence="5 6">
    <name type="scientific">Ascochyta lentis</name>
    <dbReference type="NCBI Taxonomy" id="205686"/>
    <lineage>
        <taxon>Eukaryota</taxon>
        <taxon>Fungi</taxon>
        <taxon>Dikarya</taxon>
        <taxon>Ascomycota</taxon>
        <taxon>Pezizomycotina</taxon>
        <taxon>Dothideomycetes</taxon>
        <taxon>Pleosporomycetidae</taxon>
        <taxon>Pleosporales</taxon>
        <taxon>Pleosporineae</taxon>
        <taxon>Didymellaceae</taxon>
        <taxon>Ascochyta</taxon>
    </lineage>
</organism>
<dbReference type="CDD" id="cd12148">
    <property type="entry name" value="fungal_TF_MHR"/>
    <property type="match status" value="1"/>
</dbReference>
<name>A0A8H7MBP6_9PLEO</name>
<dbReference type="PANTHER" id="PTHR37534">
    <property type="entry name" value="TRANSCRIPTIONAL ACTIVATOR PROTEIN UGA3"/>
    <property type="match status" value="1"/>
</dbReference>
<dbReference type="GO" id="GO:0045944">
    <property type="term" value="P:positive regulation of transcription by RNA polymerase II"/>
    <property type="evidence" value="ECO:0007669"/>
    <property type="project" value="TreeGrafter"/>
</dbReference>
<dbReference type="PROSITE" id="PS00463">
    <property type="entry name" value="ZN2_CY6_FUNGAL_1"/>
    <property type="match status" value="1"/>
</dbReference>
<dbReference type="PROSITE" id="PS50048">
    <property type="entry name" value="ZN2_CY6_FUNGAL_2"/>
    <property type="match status" value="1"/>
</dbReference>
<dbReference type="GO" id="GO:0008270">
    <property type="term" value="F:zinc ion binding"/>
    <property type="evidence" value="ECO:0007669"/>
    <property type="project" value="InterPro"/>
</dbReference>
<dbReference type="InterPro" id="IPR021858">
    <property type="entry name" value="Fun_TF"/>
</dbReference>
<gene>
    <name evidence="5" type="ORF">EKO04_010306</name>
</gene>
<proteinExistence type="predicted"/>
<evidence type="ECO:0000313" key="6">
    <source>
        <dbReference type="Proteomes" id="UP000651452"/>
    </source>
</evidence>
<dbReference type="Pfam" id="PF11951">
    <property type="entry name" value="Fungal_trans_2"/>
    <property type="match status" value="1"/>
</dbReference>
<dbReference type="Gene3D" id="4.10.240.10">
    <property type="entry name" value="Zn(2)-C6 fungal-type DNA-binding domain"/>
    <property type="match status" value="1"/>
</dbReference>
<dbReference type="GO" id="GO:0005634">
    <property type="term" value="C:nucleus"/>
    <property type="evidence" value="ECO:0007669"/>
    <property type="project" value="UniProtKB-SubCell"/>
</dbReference>
<comment type="caution">
    <text evidence="5">The sequence shown here is derived from an EMBL/GenBank/DDBJ whole genome shotgun (WGS) entry which is preliminary data.</text>
</comment>
<accession>A0A8H7MBP6</accession>
<evidence type="ECO:0000313" key="5">
    <source>
        <dbReference type="EMBL" id="KAF9691656.1"/>
    </source>
</evidence>
<dbReference type="CDD" id="cd00067">
    <property type="entry name" value="GAL4"/>
    <property type="match status" value="1"/>
</dbReference>
<sequence length="599" mass="66991">MPSKSRGLRTSTGCLVCRKRRVKCDETRPRCKNCARVDRDCEYPQKTPTPQRPRALSARTVDEAPNAESNASLPASEVMPLSLPTLSEGLSSTGLDATQSWIPFNIDPPQPDDSFFLDDSLFSFSDTPTPSFGPIEWYDLLAQDAIDTMQDQNPSNRWNFDYSSLSRRQSPRQSVAPDAGPGHGDGSAIVSQETPSQPWNTDIRIELKDDELVFFEHYINVVAPILDLFDPLSHFASMVPHLALRNVGLLRSILAVGARHLTLSQTHSDSNDTILHVSPGTPASVHSLQSNTAKFAEQYYFETLQYLSQNLLYQRYTGSHEILVTAIMISTYEMFGTAENPDHSAWDRHLRGAFWIQRNSDTSGESNDSLKRAVWFSWLRQDIWAAFRTGRPALTIHQPKKSMSDLTTEELTTRIIYITAKCVQFAATPKERNITEYIEAGATLMRMLDAWKRCLPQSFEPIPIVGSYSTPRSNTDATPLAPIWIHPPAHAAAIQMYHFSRIVMVLNQPSTGGLNVYQTRFKMLRESTTMICGIAAAQQSQNLPSAFVSFQAVYAAALCADTQEKQGEILEVLNKVLHISKFPSKSILDDLVKIWTVGT</sequence>
<reference evidence="5" key="2">
    <citation type="submission" date="2020-09" db="EMBL/GenBank/DDBJ databases">
        <title>Reference genome assembly for Australian Ascochyta lentis isolate Al4.</title>
        <authorList>
            <person name="Lee R.C."/>
            <person name="Farfan-Caceres L.M."/>
            <person name="Debler J.W."/>
            <person name="Williams A.H."/>
            <person name="Henares B.M."/>
        </authorList>
    </citation>
    <scope>NUCLEOTIDE SEQUENCE</scope>
    <source>
        <strain evidence="5">Al4</strain>
    </source>
</reference>
<evidence type="ECO:0000256" key="3">
    <source>
        <dbReference type="SAM" id="MobiDB-lite"/>
    </source>
</evidence>
<dbReference type="InterPro" id="IPR036864">
    <property type="entry name" value="Zn2-C6_fun-type_DNA-bd_sf"/>
</dbReference>
<dbReference type="Pfam" id="PF00172">
    <property type="entry name" value="Zn_clus"/>
    <property type="match status" value="1"/>
</dbReference>
<protein>
    <recommendedName>
        <fullName evidence="4">Zn(2)-C6 fungal-type domain-containing protein</fullName>
    </recommendedName>
</protein>
<dbReference type="SMART" id="SM00066">
    <property type="entry name" value="GAL4"/>
    <property type="match status" value="1"/>
</dbReference>
<dbReference type="GO" id="GO:0000976">
    <property type="term" value="F:transcription cis-regulatory region binding"/>
    <property type="evidence" value="ECO:0007669"/>
    <property type="project" value="TreeGrafter"/>
</dbReference>
<evidence type="ECO:0000256" key="2">
    <source>
        <dbReference type="ARBA" id="ARBA00023242"/>
    </source>
</evidence>
<dbReference type="InterPro" id="IPR001138">
    <property type="entry name" value="Zn2Cys6_DnaBD"/>
</dbReference>
<dbReference type="OrthoDB" id="5319341at2759"/>
<dbReference type="EMBL" id="RZGK01000020">
    <property type="protein sequence ID" value="KAF9691656.1"/>
    <property type="molecule type" value="Genomic_DNA"/>
</dbReference>
<reference evidence="5" key="1">
    <citation type="submission" date="2018-12" db="EMBL/GenBank/DDBJ databases">
        <authorList>
            <person name="Syme R.A."/>
            <person name="Farfan-Caceres L."/>
            <person name="Lichtenzveig J."/>
        </authorList>
    </citation>
    <scope>NUCLEOTIDE SEQUENCE</scope>
    <source>
        <strain evidence="5">Al4</strain>
    </source>
</reference>
<keyword evidence="2" id="KW-0539">Nucleus</keyword>
<dbReference type="GO" id="GO:0000981">
    <property type="term" value="F:DNA-binding transcription factor activity, RNA polymerase II-specific"/>
    <property type="evidence" value="ECO:0007669"/>
    <property type="project" value="InterPro"/>
</dbReference>
<dbReference type="Proteomes" id="UP000651452">
    <property type="component" value="Unassembled WGS sequence"/>
</dbReference>
<feature type="region of interest" description="Disordered" evidence="3">
    <location>
        <begin position="169"/>
        <end position="195"/>
    </location>
</feature>
<keyword evidence="6" id="KW-1185">Reference proteome</keyword>
<feature type="region of interest" description="Disordered" evidence="3">
    <location>
        <begin position="42"/>
        <end position="73"/>
    </location>
</feature>
<evidence type="ECO:0000259" key="4">
    <source>
        <dbReference type="PROSITE" id="PS50048"/>
    </source>
</evidence>
<feature type="domain" description="Zn(2)-C6 fungal-type" evidence="4">
    <location>
        <begin position="13"/>
        <end position="43"/>
    </location>
</feature>